<evidence type="ECO:0000259" key="1">
    <source>
        <dbReference type="Pfam" id="PF19313"/>
    </source>
</evidence>
<accession>A0A6J4KSN5</accession>
<dbReference type="EMBL" id="CADCTU010000362">
    <property type="protein sequence ID" value="CAA9312941.1"/>
    <property type="molecule type" value="Genomic_DNA"/>
</dbReference>
<gene>
    <name evidence="2" type="ORF">AVDCRST_MAG11-1615</name>
</gene>
<dbReference type="CDD" id="cd09618">
    <property type="entry name" value="CBM9_like_2"/>
    <property type="match status" value="1"/>
</dbReference>
<dbReference type="Pfam" id="PF19313">
    <property type="entry name" value="DUF5916"/>
    <property type="match status" value="1"/>
</dbReference>
<protein>
    <recommendedName>
        <fullName evidence="1">DUF5916 domain-containing protein</fullName>
    </recommendedName>
</protein>
<dbReference type="AlphaFoldDB" id="A0A6J4KSN5"/>
<evidence type="ECO:0000313" key="2">
    <source>
        <dbReference type="EMBL" id="CAA9312941.1"/>
    </source>
</evidence>
<organism evidence="2">
    <name type="scientific">uncultured Gemmatimonadaceae bacterium</name>
    <dbReference type="NCBI Taxonomy" id="246130"/>
    <lineage>
        <taxon>Bacteria</taxon>
        <taxon>Pseudomonadati</taxon>
        <taxon>Gemmatimonadota</taxon>
        <taxon>Gemmatimonadia</taxon>
        <taxon>Gemmatimonadales</taxon>
        <taxon>Gemmatimonadaceae</taxon>
        <taxon>environmental samples</taxon>
    </lineage>
</organism>
<feature type="domain" description="DUF5916" evidence="1">
    <location>
        <begin position="284"/>
        <end position="355"/>
    </location>
</feature>
<reference evidence="2" key="1">
    <citation type="submission" date="2020-02" db="EMBL/GenBank/DDBJ databases">
        <authorList>
            <person name="Meier V. D."/>
        </authorList>
    </citation>
    <scope>NUCLEOTIDE SEQUENCE</scope>
    <source>
        <strain evidence="2">AVDCRST_MAG11</strain>
    </source>
</reference>
<dbReference type="Gene3D" id="2.60.40.1190">
    <property type="match status" value="1"/>
</dbReference>
<proteinExistence type="predicted"/>
<dbReference type="SUPFAM" id="SSF56935">
    <property type="entry name" value="Porins"/>
    <property type="match status" value="1"/>
</dbReference>
<dbReference type="InterPro" id="IPR045670">
    <property type="entry name" value="DUF5916"/>
</dbReference>
<name>A0A6J4KSN5_9BACT</name>
<dbReference type="SUPFAM" id="SSF49344">
    <property type="entry name" value="CBD9-like"/>
    <property type="match status" value="1"/>
</dbReference>
<sequence length="789" mass="86800">MLNPAALLLAALATTVVPPPTVYNGRANQLDVAPPRLEGAGVEVDGRLDEAEWAKAALLTGFSQFTPVDGVAAQDSTEVLVWYSPTAIHFGVRAFERHGTVNATLADRDRIFGDDYVQILLGTFDDGRQALVFSVNPLGVQADGALVETGQRGSGFAAGPAREQADLSQDFVYQSKGRVTPGGYEVEIRIPFKSIRYQSAAVQRWRLNVVRRVQHSGYEDSWAPARRSGASFLAQSGALSGLTDLRRGLVLDAIPTVTQRTAGAPRLALDGARDGWRYRGATPELGGNVRWGVTNNLTLNGTANPDFSQVEADAGQVQFDPRQALFFAERRPFFLDGIEQFTTPSRLVYTRRIVQPVAAAKLTGKVRGTDVAFLSAVDDEAASARGTNPVFNILRLQRDIGGQSRLGLAYTDKVDGGDYNRVASVDGRFVVGRIYNAQFQLAGSRTAGRLATVDGPLWTARLGRTGRRLNVNYSVDGIDPDFRTQSGFISRPGVVNAALDHRVTFFGRPGALVESFTVGPQLLGTWRYRNFTRRGDMQDKKLHLNSNAQLRGGWQVGASVLTETFGYDPQLYAGYAVERTLPGGAVDTVPFTGTPRIPNLDYVFSLGTPQWKRLSASSLFVWGRDENFFEWASADILFAEVNADVRPTEKLRLNARYVHQSYDRRTDGSTVGIRRIPRLKAEYQLARPVFVRVVGQYDASRRDALRDDSRTGFPLLIRDASGTYVRAGREAGRQFRADYLFSYQPTPGTVLFAGYGSTLDDPAPLDDRRSRLDRTSDGFFLKASYLFRM</sequence>